<gene>
    <name evidence="1" type="ORF">ANCDUO_26356</name>
</gene>
<dbReference type="OrthoDB" id="297643at2759"/>
<accession>A0A0C2BIL5</accession>
<organism evidence="1 2">
    <name type="scientific">Ancylostoma duodenale</name>
    <dbReference type="NCBI Taxonomy" id="51022"/>
    <lineage>
        <taxon>Eukaryota</taxon>
        <taxon>Metazoa</taxon>
        <taxon>Ecdysozoa</taxon>
        <taxon>Nematoda</taxon>
        <taxon>Chromadorea</taxon>
        <taxon>Rhabditida</taxon>
        <taxon>Rhabditina</taxon>
        <taxon>Rhabditomorpha</taxon>
        <taxon>Strongyloidea</taxon>
        <taxon>Ancylostomatidae</taxon>
        <taxon>Ancylostomatinae</taxon>
        <taxon>Ancylostoma</taxon>
    </lineage>
</organism>
<dbReference type="AlphaFoldDB" id="A0A0C2BIL5"/>
<evidence type="ECO:0000313" key="2">
    <source>
        <dbReference type="Proteomes" id="UP000054047"/>
    </source>
</evidence>
<sequence>KNPDVAIDRSNMRLSLGLNKSSSTSRIGTIESAAEKEKDRDRRLDEITKTFNLLLNSLEPGFLFDFLGSWFTRLITVDDPCSESIAQFAK</sequence>
<feature type="non-terminal residue" evidence="1">
    <location>
        <position position="1"/>
    </location>
</feature>
<proteinExistence type="predicted"/>
<evidence type="ECO:0000313" key="1">
    <source>
        <dbReference type="EMBL" id="KIH43633.1"/>
    </source>
</evidence>
<feature type="non-terminal residue" evidence="1">
    <location>
        <position position="90"/>
    </location>
</feature>
<keyword evidence="2" id="KW-1185">Reference proteome</keyword>
<name>A0A0C2BIL5_9BILA</name>
<reference evidence="1 2" key="1">
    <citation type="submission" date="2013-12" db="EMBL/GenBank/DDBJ databases">
        <title>Draft genome of the parsitic nematode Ancylostoma duodenale.</title>
        <authorList>
            <person name="Mitreva M."/>
        </authorList>
    </citation>
    <scope>NUCLEOTIDE SEQUENCE [LARGE SCALE GENOMIC DNA]</scope>
    <source>
        <strain evidence="1 2">Zhejiang</strain>
    </source>
</reference>
<dbReference type="EMBL" id="KN784103">
    <property type="protein sequence ID" value="KIH43633.1"/>
    <property type="molecule type" value="Genomic_DNA"/>
</dbReference>
<dbReference type="Proteomes" id="UP000054047">
    <property type="component" value="Unassembled WGS sequence"/>
</dbReference>
<protein>
    <submittedName>
        <fullName evidence="1">Uncharacterized protein</fullName>
    </submittedName>
</protein>